<reference evidence="2 3" key="1">
    <citation type="submission" date="2018-03" db="EMBL/GenBank/DDBJ databases">
        <title>Genomic Encyclopedia of Archaeal and Bacterial Type Strains, Phase II (KMG-II): from individual species to whole genera.</title>
        <authorList>
            <person name="Goeker M."/>
        </authorList>
    </citation>
    <scope>NUCLEOTIDE SEQUENCE [LARGE SCALE GENOMIC DNA]</scope>
    <source>
        <strain evidence="2 3">DSM 25027</strain>
    </source>
</reference>
<dbReference type="AlphaFoldDB" id="A0A2T0MD26"/>
<feature type="domain" description="DUF6268" evidence="1">
    <location>
        <begin position="86"/>
        <end position="291"/>
    </location>
</feature>
<organism evidence="2 3">
    <name type="scientific">Flagellimonas meridianipacifica</name>
    <dbReference type="NCBI Taxonomy" id="1080225"/>
    <lineage>
        <taxon>Bacteria</taxon>
        <taxon>Pseudomonadati</taxon>
        <taxon>Bacteroidota</taxon>
        <taxon>Flavobacteriia</taxon>
        <taxon>Flavobacteriales</taxon>
        <taxon>Flavobacteriaceae</taxon>
        <taxon>Flagellimonas</taxon>
    </lineage>
</organism>
<dbReference type="Proteomes" id="UP000237640">
    <property type="component" value="Unassembled WGS sequence"/>
</dbReference>
<dbReference type="InterPro" id="IPR046235">
    <property type="entry name" value="DUF6268"/>
</dbReference>
<accession>A0A2T0MD26</accession>
<evidence type="ECO:0000259" key="1">
    <source>
        <dbReference type="Pfam" id="PF19783"/>
    </source>
</evidence>
<dbReference type="Pfam" id="PF19783">
    <property type="entry name" value="DUF6268"/>
    <property type="match status" value="1"/>
</dbReference>
<dbReference type="EMBL" id="PVYX01000002">
    <property type="protein sequence ID" value="PRX55395.1"/>
    <property type="molecule type" value="Genomic_DNA"/>
</dbReference>
<protein>
    <recommendedName>
        <fullName evidence="1">DUF6268 domain-containing protein</fullName>
    </recommendedName>
</protein>
<proteinExistence type="predicted"/>
<keyword evidence="3" id="KW-1185">Reference proteome</keyword>
<comment type="caution">
    <text evidence="2">The sequence shown here is derived from an EMBL/GenBank/DDBJ whole genome shotgun (WGS) entry which is preliminary data.</text>
</comment>
<sequence length="302" mass="33514">MLLVGMMTIGSLKAQLPIFIGNSNEPEPISINYGLLPDLGGTEIQNYGLNLSFAKPIKKGVLGARLGYQLFSFDFNSSTNLVNLSTFEDIHSINTGVFYLRPLKNNWRMVVSVGTTLTSNFGDGISEEDFVFNAILGFTKRWGEDNRFSNLLVGAFYGTQFGEPIVFPAVSFSQQLNEHWSYSLGIPVTGLTYRVNAKHSVAILASPQGIFGNNSNEIAVEGNATLKNTKLQFNGINTRLSYRYLFTKNLAFVGEVGFVPNPTLQILDDENEEIFDFDPESGAYFNLGLRFVLQRPKQNNSK</sequence>
<name>A0A2T0MD26_9FLAO</name>
<evidence type="ECO:0000313" key="2">
    <source>
        <dbReference type="EMBL" id="PRX55395.1"/>
    </source>
</evidence>
<evidence type="ECO:0000313" key="3">
    <source>
        <dbReference type="Proteomes" id="UP000237640"/>
    </source>
</evidence>
<gene>
    <name evidence="2" type="ORF">CLV81_3807</name>
</gene>
<dbReference type="SUPFAM" id="SSF56935">
    <property type="entry name" value="Porins"/>
    <property type="match status" value="1"/>
</dbReference>